<evidence type="ECO:0000256" key="12">
    <source>
        <dbReference type="ARBA" id="ARBA00023285"/>
    </source>
</evidence>
<evidence type="ECO:0000256" key="9">
    <source>
        <dbReference type="ARBA" id="ARBA00023065"/>
    </source>
</evidence>
<keyword evidence="3" id="KW-0171">Cobalt transport</keyword>
<dbReference type="InterPro" id="IPR010412">
    <property type="entry name" value="DUF1007"/>
</dbReference>
<dbReference type="PANTHER" id="PTHR40659:SF1">
    <property type="entry name" value="NICKEL_COBALT EFFLUX SYSTEM RCNA"/>
    <property type="match status" value="1"/>
</dbReference>
<evidence type="ECO:0000256" key="2">
    <source>
        <dbReference type="ARBA" id="ARBA00004651"/>
    </source>
</evidence>
<accession>A0ABX8ANT5</accession>
<evidence type="ECO:0000256" key="6">
    <source>
        <dbReference type="ARBA" id="ARBA00022596"/>
    </source>
</evidence>
<comment type="subcellular location">
    <subcellularLocation>
        <location evidence="2">Cell membrane</location>
        <topology evidence="2">Multi-pass membrane protein</topology>
    </subcellularLocation>
</comment>
<feature type="transmembrane region" description="Helical" evidence="14">
    <location>
        <begin position="524"/>
        <end position="546"/>
    </location>
</feature>
<feature type="region of interest" description="Disordered" evidence="13">
    <location>
        <begin position="472"/>
        <end position="501"/>
    </location>
</feature>
<feature type="transmembrane region" description="Helical" evidence="14">
    <location>
        <begin position="398"/>
        <end position="424"/>
    </location>
</feature>
<keyword evidence="17" id="KW-1185">Reference proteome</keyword>
<dbReference type="Pfam" id="PF06226">
    <property type="entry name" value="DUF1007"/>
    <property type="match status" value="1"/>
</dbReference>
<organism evidence="16 17">
    <name type="scientific">Pseudovibrio brasiliensis</name>
    <dbReference type="NCBI Taxonomy" id="1898042"/>
    <lineage>
        <taxon>Bacteria</taxon>
        <taxon>Pseudomonadati</taxon>
        <taxon>Pseudomonadota</taxon>
        <taxon>Alphaproteobacteria</taxon>
        <taxon>Hyphomicrobiales</taxon>
        <taxon>Stappiaceae</taxon>
        <taxon>Pseudovibrio</taxon>
    </lineage>
</organism>
<dbReference type="Pfam" id="PF03824">
    <property type="entry name" value="NicO"/>
    <property type="match status" value="1"/>
</dbReference>
<keyword evidence="12" id="KW-0170">Cobalt</keyword>
<evidence type="ECO:0000256" key="5">
    <source>
        <dbReference type="ARBA" id="ARBA00022475"/>
    </source>
</evidence>
<reference evidence="16 17" key="1">
    <citation type="journal article" date="2021" name="Angew. Chem. Int. Ed. Engl.">
        <title>A novel family of nonribosomal peptides modulate collective behavior in Pseudovibrio bacteria isolated from marine sponges.</title>
        <authorList>
            <person name="Ioca L.P."/>
            <person name="Dai Y."/>
            <person name="Kunakom S."/>
            <person name="Diaz-Espinosa J."/>
            <person name="Krunic A."/>
            <person name="Crnkovic C.M."/>
            <person name="Orjala J."/>
            <person name="Sanchez L.M."/>
            <person name="Ferreira A.G."/>
            <person name="Berlinck R.G.S."/>
            <person name="Eustaquio A.S."/>
        </authorList>
    </citation>
    <scope>NUCLEOTIDE SEQUENCE [LARGE SCALE GENOMIC DNA]</scope>
    <source>
        <strain evidence="16 17">Ab134</strain>
    </source>
</reference>
<gene>
    <name evidence="16" type="ORF">KGB56_18635</name>
</gene>
<comment type="function">
    <text evidence="1">Efflux system for nickel and cobalt.</text>
</comment>
<feature type="transmembrane region" description="Helical" evidence="14">
    <location>
        <begin position="552"/>
        <end position="580"/>
    </location>
</feature>
<keyword evidence="7 14" id="KW-0812">Transmembrane</keyword>
<evidence type="ECO:0000256" key="10">
    <source>
        <dbReference type="ARBA" id="ARBA00023112"/>
    </source>
</evidence>
<evidence type="ECO:0000313" key="16">
    <source>
        <dbReference type="EMBL" id="QUS55326.1"/>
    </source>
</evidence>
<keyword evidence="6" id="KW-0533">Nickel</keyword>
<keyword evidence="5" id="KW-1003">Cell membrane</keyword>
<feature type="transmembrane region" description="Helical" evidence="14">
    <location>
        <begin position="601"/>
        <end position="622"/>
    </location>
</feature>
<sequence>MSDKLLRFLTAFCMLLVFLLPSQQVAAHPHMFVQARAELVFDDDGYLTHIRHRWLFDDLYTAYAVQGLDANQNGFFEKDELAELAKINIQGLGEYGYFTFGDDSQTEIDFTEPFEPSMKMIKVAFDDYWLISDEDKAAIAEDIASGRSQPDTSPVSLVELSFTLPLKKKVKADKPITLDVYDPTYYIDFKWPKSGLAVTLSNAPGKCSVELVHPPELDGQIAAQLATIGADQRNVPEELQNYTQALVNQVIVSCDGAAVAAASDGGNTKFISEITPESAESAPETAADAVAALAQGGEPMALSTASERLSADEAAGEVRGPDMNIFQQGMATITRLQNEFYLKLTSALRNFRSNPSAGWLLMLISFAYGVFHAAGPGHGKAVISSYVIADEQTLKKGIALSFASAFAQAVTAIALVGGAGVLLHLTSTAINSTARWFELGSYVLVFLLGLYLVWQRVLKPWFGKKPASSCGHSHDHDHSHHHHDNDHHHDHAHEGHGEVCSSCGHAHAPDPKLVQNSTMTLTSIWSIILAVGLRPCTGALIVLAFAFSQGMIWAGVASTLVMALGTGITVSILASLAVLSRDVALRIWGADSQAGTVILRGFEVVGALTILLMGTLMLIAGLNGGATAGLF</sequence>
<keyword evidence="11 14" id="KW-0472">Membrane</keyword>
<evidence type="ECO:0000256" key="14">
    <source>
        <dbReference type="SAM" id="Phobius"/>
    </source>
</evidence>
<dbReference type="Proteomes" id="UP000680706">
    <property type="component" value="Chromosome"/>
</dbReference>
<keyword evidence="15" id="KW-0732">Signal</keyword>
<feature type="transmembrane region" description="Helical" evidence="14">
    <location>
        <begin position="357"/>
        <end position="377"/>
    </location>
</feature>
<keyword evidence="9" id="KW-0406">Ion transport</keyword>
<feature type="chain" id="PRO_5047231458" evidence="15">
    <location>
        <begin position="27"/>
        <end position="631"/>
    </location>
</feature>
<proteinExistence type="predicted"/>
<evidence type="ECO:0000256" key="1">
    <source>
        <dbReference type="ARBA" id="ARBA00002510"/>
    </source>
</evidence>
<name>A0ABX8ANT5_9HYPH</name>
<dbReference type="EMBL" id="CP074126">
    <property type="protein sequence ID" value="QUS55326.1"/>
    <property type="molecule type" value="Genomic_DNA"/>
</dbReference>
<protein>
    <submittedName>
        <fullName evidence="16">DUF1007 family protein</fullName>
    </submittedName>
</protein>
<dbReference type="RefSeq" id="WP_075697961.1">
    <property type="nucleotide sequence ID" value="NZ_MIEL01000004.1"/>
</dbReference>
<keyword evidence="8 14" id="KW-1133">Transmembrane helix</keyword>
<feature type="transmembrane region" description="Helical" evidence="14">
    <location>
        <begin position="436"/>
        <end position="454"/>
    </location>
</feature>
<evidence type="ECO:0000256" key="13">
    <source>
        <dbReference type="SAM" id="MobiDB-lite"/>
    </source>
</evidence>
<keyword evidence="10" id="KW-0921">Nickel transport</keyword>
<evidence type="ECO:0000256" key="8">
    <source>
        <dbReference type="ARBA" id="ARBA00022989"/>
    </source>
</evidence>
<dbReference type="PANTHER" id="PTHR40659">
    <property type="entry name" value="NICKEL/COBALT EFFLUX SYSTEM RCNA"/>
    <property type="match status" value="1"/>
</dbReference>
<feature type="compositionally biased region" description="Basic and acidic residues" evidence="13">
    <location>
        <begin position="472"/>
        <end position="497"/>
    </location>
</feature>
<evidence type="ECO:0000256" key="15">
    <source>
        <dbReference type="SAM" id="SignalP"/>
    </source>
</evidence>
<evidence type="ECO:0000256" key="7">
    <source>
        <dbReference type="ARBA" id="ARBA00022692"/>
    </source>
</evidence>
<dbReference type="InterPro" id="IPR051224">
    <property type="entry name" value="NiCoT_RcnA"/>
</dbReference>
<keyword evidence="4" id="KW-0813">Transport</keyword>
<evidence type="ECO:0000256" key="4">
    <source>
        <dbReference type="ARBA" id="ARBA00022448"/>
    </source>
</evidence>
<dbReference type="InterPro" id="IPR011541">
    <property type="entry name" value="Ni/Co_transpt_high_affinity"/>
</dbReference>
<evidence type="ECO:0000256" key="11">
    <source>
        <dbReference type="ARBA" id="ARBA00023136"/>
    </source>
</evidence>
<evidence type="ECO:0000313" key="17">
    <source>
        <dbReference type="Proteomes" id="UP000680706"/>
    </source>
</evidence>
<evidence type="ECO:0000256" key="3">
    <source>
        <dbReference type="ARBA" id="ARBA00022426"/>
    </source>
</evidence>
<feature type="signal peptide" evidence="15">
    <location>
        <begin position="1"/>
        <end position="26"/>
    </location>
</feature>